<proteinExistence type="predicted"/>
<sequence>MNTVNHNHRLIVRTCSLIAALQISSILSAGTVSIPGVGSFHQLKVTSYKEARFKSVIKQEYDFSCGSAALASLLTYHYDDPIDEKTIFEAMYADGDQEKINREGFSMLDMKDFLTKRGYRSDGYQIGLDKIQNKAKIPAITLINTNGYSHFVIVKGVTPTEVLVADPAQGSRVIEREAFEKGWNGLVFIIKSHAVLGRANYNKAEEWNVRAKAPFGTALTNKGLAQFSMTLPGPLDF</sequence>
<feature type="domain" description="Peptidase C39" evidence="2">
    <location>
        <begin position="59"/>
        <end position="190"/>
    </location>
</feature>
<dbReference type="GO" id="GO:0006508">
    <property type="term" value="P:proteolysis"/>
    <property type="evidence" value="ECO:0007669"/>
    <property type="project" value="InterPro"/>
</dbReference>
<feature type="signal peptide" evidence="1">
    <location>
        <begin position="1"/>
        <end position="29"/>
    </location>
</feature>
<dbReference type="GO" id="GO:0005524">
    <property type="term" value="F:ATP binding"/>
    <property type="evidence" value="ECO:0007669"/>
    <property type="project" value="InterPro"/>
</dbReference>
<dbReference type="CDD" id="cd02423">
    <property type="entry name" value="Peptidase_C39G"/>
    <property type="match status" value="1"/>
</dbReference>
<keyword evidence="1" id="KW-0732">Signal</keyword>
<dbReference type="PROSITE" id="PS50990">
    <property type="entry name" value="PEPTIDASE_C39"/>
    <property type="match status" value="1"/>
</dbReference>
<reference evidence="3" key="1">
    <citation type="submission" date="2022-07" db="EMBL/GenBank/DDBJ databases">
        <title>Alkalimarinus sp. nov., isolated from gut of a Alitta virens.</title>
        <authorList>
            <person name="Yang A.I."/>
            <person name="Shin N.-R."/>
        </authorList>
    </citation>
    <scope>NUCLEOTIDE SEQUENCE</scope>
    <source>
        <strain evidence="3">FA028</strain>
    </source>
</reference>
<gene>
    <name evidence="3" type="ORF">NNL22_06315</name>
</gene>
<evidence type="ECO:0000313" key="3">
    <source>
        <dbReference type="EMBL" id="UZW76189.1"/>
    </source>
</evidence>
<dbReference type="InterPro" id="IPR005074">
    <property type="entry name" value="Peptidase_C39"/>
</dbReference>
<accession>A0A9E8KQS6</accession>
<dbReference type="EMBL" id="CP101527">
    <property type="protein sequence ID" value="UZW76189.1"/>
    <property type="molecule type" value="Genomic_DNA"/>
</dbReference>
<dbReference type="Pfam" id="PF03412">
    <property type="entry name" value="Peptidase_C39"/>
    <property type="match status" value="1"/>
</dbReference>
<dbReference type="RefSeq" id="WP_251812005.1">
    <property type="nucleotide sequence ID" value="NZ_CP101527.1"/>
</dbReference>
<name>A0A9E8KQS6_9ALTE</name>
<dbReference type="Proteomes" id="UP001164472">
    <property type="component" value="Chromosome"/>
</dbReference>
<dbReference type="KEGG" id="asem:NNL22_06315"/>
<dbReference type="GO" id="GO:0016020">
    <property type="term" value="C:membrane"/>
    <property type="evidence" value="ECO:0007669"/>
    <property type="project" value="InterPro"/>
</dbReference>
<feature type="chain" id="PRO_5039240402" evidence="1">
    <location>
        <begin position="30"/>
        <end position="237"/>
    </location>
</feature>
<organism evidence="3 4">
    <name type="scientific">Alkalimarinus sediminis</name>
    <dbReference type="NCBI Taxonomy" id="1632866"/>
    <lineage>
        <taxon>Bacteria</taxon>
        <taxon>Pseudomonadati</taxon>
        <taxon>Pseudomonadota</taxon>
        <taxon>Gammaproteobacteria</taxon>
        <taxon>Alteromonadales</taxon>
        <taxon>Alteromonadaceae</taxon>
        <taxon>Alkalimarinus</taxon>
    </lineage>
</organism>
<dbReference type="AlphaFoldDB" id="A0A9E8KQS6"/>
<keyword evidence="4" id="KW-1185">Reference proteome</keyword>
<evidence type="ECO:0000256" key="1">
    <source>
        <dbReference type="SAM" id="SignalP"/>
    </source>
</evidence>
<evidence type="ECO:0000259" key="2">
    <source>
        <dbReference type="PROSITE" id="PS50990"/>
    </source>
</evidence>
<protein>
    <submittedName>
        <fullName evidence="3">C39 family peptidase</fullName>
    </submittedName>
</protein>
<evidence type="ECO:0000313" key="4">
    <source>
        <dbReference type="Proteomes" id="UP001164472"/>
    </source>
</evidence>
<dbReference type="GO" id="GO:0008233">
    <property type="term" value="F:peptidase activity"/>
    <property type="evidence" value="ECO:0007669"/>
    <property type="project" value="InterPro"/>
</dbReference>
<dbReference type="Gene3D" id="3.90.70.10">
    <property type="entry name" value="Cysteine proteinases"/>
    <property type="match status" value="1"/>
</dbReference>